<dbReference type="Gene3D" id="1.25.40.10">
    <property type="entry name" value="Tetratricopeptide repeat domain"/>
    <property type="match status" value="2"/>
</dbReference>
<dbReference type="EMBL" id="CP002056">
    <property type="protein sequence ID" value="ADI28532.1"/>
    <property type="molecule type" value="Genomic_DNA"/>
</dbReference>
<dbReference type="eggNOG" id="COG0457">
    <property type="taxonomic scope" value="Bacteria"/>
</dbReference>
<dbReference type="KEGG" id="meh:M301_0144"/>
<evidence type="ECO:0000256" key="3">
    <source>
        <dbReference type="PROSITE-ProRule" id="PRU00339"/>
    </source>
</evidence>
<proteinExistence type="predicted"/>
<organism evidence="5 6">
    <name type="scientific">Methylotenera versatilis (strain 301)</name>
    <dbReference type="NCBI Taxonomy" id="666681"/>
    <lineage>
        <taxon>Bacteria</taxon>
        <taxon>Pseudomonadati</taxon>
        <taxon>Pseudomonadota</taxon>
        <taxon>Betaproteobacteria</taxon>
        <taxon>Nitrosomonadales</taxon>
        <taxon>Methylophilaceae</taxon>
        <taxon>Methylotenera</taxon>
    </lineage>
</organism>
<sequence length="510" mass="54539">MSLLIKALDHLEKNKQADKDKKQTGAYVADEALSLELVPIDAKAQEAEFAEQVPVVDVSEATVKTVNSPLDQNLSLEEEAGLTGASFSANQYAKPKSAAKASNKSAVEAKPLQSSTPETLPPARVKSKAAVASSTPALQMVNDELNQKAAAKVFVANKEVKAPSSKFALMSLGVVGALLVLLGLQGYDYIKDLTKPDVIVLKPSTPPSQVAVIAPPPTIAPMPTEVTTAPSEAPVQVSQAVNQANDAANVDNKAGTEAFRNKTLEKHDAVEDVIEAEPKKPSIKNVNKNNEAVYAAADASYAEPIGNKKQKPLTLISKVQSQGVDPTLLAAYQAFMRGEDANAQQQYRQVLQRDVRNVDALLGMAAIAQRQGRDADAQGWYQKVLEIEPRNSIAQTAIVSPQANTDAAGAESRIKSMIAQQPEGANLHAALGNLYAEQSQWPSAQEAYFNASRLAPNNADYAFNLAISLDQMGKSSLALKQYQRALDLLNKSGGNSPDRAQLEARIRELQ</sequence>
<dbReference type="HOGENOM" id="CLU_040794_0_0_4"/>
<keyword evidence="2 3" id="KW-0802">TPR repeat</keyword>
<feature type="region of interest" description="Disordered" evidence="4">
    <location>
        <begin position="103"/>
        <end position="125"/>
    </location>
</feature>
<keyword evidence="6" id="KW-1185">Reference proteome</keyword>
<evidence type="ECO:0000313" key="6">
    <source>
        <dbReference type="Proteomes" id="UP000000383"/>
    </source>
</evidence>
<dbReference type="STRING" id="666681.M301_0144"/>
<dbReference type="InterPro" id="IPR011990">
    <property type="entry name" value="TPR-like_helical_dom_sf"/>
</dbReference>
<keyword evidence="1" id="KW-0677">Repeat</keyword>
<dbReference type="SMART" id="SM00028">
    <property type="entry name" value="TPR"/>
    <property type="match status" value="3"/>
</dbReference>
<dbReference type="OrthoDB" id="5612599at2"/>
<dbReference type="Proteomes" id="UP000000383">
    <property type="component" value="Chromosome"/>
</dbReference>
<protein>
    <submittedName>
        <fullName evidence="5">TPR repeat-containing protein</fullName>
    </submittedName>
</protein>
<evidence type="ECO:0000313" key="5">
    <source>
        <dbReference type="EMBL" id="ADI28532.1"/>
    </source>
</evidence>
<dbReference type="PANTHER" id="PTHR44943">
    <property type="entry name" value="CELLULOSE SYNTHASE OPERON PROTEIN C"/>
    <property type="match status" value="1"/>
</dbReference>
<dbReference type="AlphaFoldDB" id="D7DKS1"/>
<dbReference type="PANTHER" id="PTHR44943:SF8">
    <property type="entry name" value="TPR REPEAT-CONTAINING PROTEIN MJ0263"/>
    <property type="match status" value="1"/>
</dbReference>
<evidence type="ECO:0000256" key="1">
    <source>
        <dbReference type="ARBA" id="ARBA00022737"/>
    </source>
</evidence>
<gene>
    <name evidence="5" type="ordered locus">M301_0144</name>
</gene>
<dbReference type="InterPro" id="IPR019734">
    <property type="entry name" value="TPR_rpt"/>
</dbReference>
<name>D7DKS1_METV0</name>
<accession>D7DKS1</accession>
<dbReference type="PROSITE" id="PS50005">
    <property type="entry name" value="TPR"/>
    <property type="match status" value="1"/>
</dbReference>
<dbReference type="SUPFAM" id="SSF48452">
    <property type="entry name" value="TPR-like"/>
    <property type="match status" value="1"/>
</dbReference>
<dbReference type="InterPro" id="IPR051685">
    <property type="entry name" value="Ycf3/AcsC/BcsC/TPR_MFPF"/>
</dbReference>
<reference evidence="6" key="1">
    <citation type="submission" date="2010-05" db="EMBL/GenBank/DDBJ databases">
        <title>Complete sequence of Methylotenera sp. 301.</title>
        <authorList>
            <person name="Lucas S."/>
            <person name="Copeland A."/>
            <person name="Lapidus A."/>
            <person name="Cheng J.-F."/>
            <person name="Bruce D."/>
            <person name="Goodwin L."/>
            <person name="Pitluck S."/>
            <person name="Clum A."/>
            <person name="Land M."/>
            <person name="Hauser L."/>
            <person name="Kyrpides N."/>
            <person name="Ivanova N."/>
            <person name="Chistoservova L."/>
            <person name="Kalyuzhnaya M."/>
            <person name="Woyke T."/>
        </authorList>
    </citation>
    <scope>NUCLEOTIDE SEQUENCE [LARGE SCALE GENOMIC DNA]</scope>
    <source>
        <strain evidence="6">301</strain>
    </source>
</reference>
<dbReference type="RefSeq" id="WP_013146849.1">
    <property type="nucleotide sequence ID" value="NC_014207.1"/>
</dbReference>
<reference evidence="5 6" key="2">
    <citation type="journal article" date="2011" name="J. Bacteriol.">
        <title>Genomes of three methylotrophs from a single niche uncover genetic and metabolic divergence of Methylophilaceae.</title>
        <authorList>
            <person name="Lapidus A."/>
            <person name="Clum A."/>
            <person name="Labutti K."/>
            <person name="Kaluzhnaya M.G."/>
            <person name="Lim S."/>
            <person name="Beck D.A."/>
            <person name="Glavina Del Rio T."/>
            <person name="Nolan M."/>
            <person name="Mavromatis K."/>
            <person name="Huntemann M."/>
            <person name="Lucas S."/>
            <person name="Lidstrom M.E."/>
            <person name="Ivanova N."/>
            <person name="Chistoserdova L."/>
        </authorList>
    </citation>
    <scope>NUCLEOTIDE SEQUENCE [LARGE SCALE GENOMIC DNA]</scope>
    <source>
        <strain evidence="5 6">301</strain>
    </source>
</reference>
<evidence type="ECO:0000256" key="4">
    <source>
        <dbReference type="SAM" id="MobiDB-lite"/>
    </source>
</evidence>
<evidence type="ECO:0000256" key="2">
    <source>
        <dbReference type="ARBA" id="ARBA00022803"/>
    </source>
</evidence>
<feature type="repeat" description="TPR" evidence="3">
    <location>
        <begin position="425"/>
        <end position="458"/>
    </location>
</feature>